<dbReference type="InterPro" id="IPR036291">
    <property type="entry name" value="NAD(P)-bd_dom_sf"/>
</dbReference>
<dbReference type="Proteomes" id="UP001589733">
    <property type="component" value="Unassembled WGS sequence"/>
</dbReference>
<name>A0ABV6B4I1_9DEIO</name>
<reference evidence="2 3" key="1">
    <citation type="submission" date="2024-09" db="EMBL/GenBank/DDBJ databases">
        <authorList>
            <person name="Sun Q."/>
            <person name="Mori K."/>
        </authorList>
    </citation>
    <scope>NUCLEOTIDE SEQUENCE [LARGE SCALE GENOMIC DNA]</scope>
    <source>
        <strain evidence="2 3">JCM 13503</strain>
    </source>
</reference>
<evidence type="ECO:0000313" key="2">
    <source>
        <dbReference type="EMBL" id="MFB9994665.1"/>
    </source>
</evidence>
<proteinExistence type="predicted"/>
<evidence type="ECO:0000259" key="1">
    <source>
        <dbReference type="Pfam" id="PF13460"/>
    </source>
</evidence>
<dbReference type="PANTHER" id="PTHR43355">
    <property type="entry name" value="FLAVIN REDUCTASE (NADPH)"/>
    <property type="match status" value="1"/>
</dbReference>
<feature type="domain" description="NAD(P)-binding" evidence="1">
    <location>
        <begin position="7"/>
        <end position="194"/>
    </location>
</feature>
<evidence type="ECO:0000313" key="3">
    <source>
        <dbReference type="Proteomes" id="UP001589733"/>
    </source>
</evidence>
<dbReference type="RefSeq" id="WP_380015830.1">
    <property type="nucleotide sequence ID" value="NZ_JBHLYR010000063.1"/>
</dbReference>
<dbReference type="PANTHER" id="PTHR43355:SF2">
    <property type="entry name" value="FLAVIN REDUCTASE (NADPH)"/>
    <property type="match status" value="1"/>
</dbReference>
<dbReference type="Gene3D" id="3.40.50.720">
    <property type="entry name" value="NAD(P)-binding Rossmann-like Domain"/>
    <property type="match status" value="1"/>
</dbReference>
<keyword evidence="3" id="KW-1185">Reference proteome</keyword>
<comment type="caution">
    <text evidence="2">The sequence shown here is derived from an EMBL/GenBank/DDBJ whole genome shotgun (WGS) entry which is preliminary data.</text>
</comment>
<gene>
    <name evidence="2" type="ORF">ACFFLM_22140</name>
</gene>
<sequence length="208" mass="21584">MNIALLGGTGRTGRLILDLALESGHSLQLLARSPEKVDKRSPALTVVQGQITDNAAVTQVLTGADVVVSALGPVKGGSKTVMTDAAAQLLELMPRAGVRRLITLTGAGVPHSGDQPKPVDHLFRTLLKVLQADVLRDSVAHADRIRASSLDWTIVRAPMLQGGPAAPIKSGPVGQTGPRVTRASVAAFMLDAAETGKFIRQAPAVSNG</sequence>
<dbReference type="EMBL" id="JBHLYR010000063">
    <property type="protein sequence ID" value="MFB9994665.1"/>
    <property type="molecule type" value="Genomic_DNA"/>
</dbReference>
<organism evidence="2 3">
    <name type="scientific">Deinococcus oregonensis</name>
    <dbReference type="NCBI Taxonomy" id="1805970"/>
    <lineage>
        <taxon>Bacteria</taxon>
        <taxon>Thermotogati</taxon>
        <taxon>Deinococcota</taxon>
        <taxon>Deinococci</taxon>
        <taxon>Deinococcales</taxon>
        <taxon>Deinococcaceae</taxon>
        <taxon>Deinococcus</taxon>
    </lineage>
</organism>
<dbReference type="InterPro" id="IPR051606">
    <property type="entry name" value="Polyketide_Oxido-like"/>
</dbReference>
<dbReference type="InterPro" id="IPR016040">
    <property type="entry name" value="NAD(P)-bd_dom"/>
</dbReference>
<dbReference type="SUPFAM" id="SSF51735">
    <property type="entry name" value="NAD(P)-binding Rossmann-fold domains"/>
    <property type="match status" value="1"/>
</dbReference>
<protein>
    <submittedName>
        <fullName evidence="2">NAD(P)-dependent oxidoreductase</fullName>
    </submittedName>
</protein>
<accession>A0ABV6B4I1</accession>
<dbReference type="Pfam" id="PF13460">
    <property type="entry name" value="NAD_binding_10"/>
    <property type="match status" value="1"/>
</dbReference>